<evidence type="ECO:0000256" key="1">
    <source>
        <dbReference type="PROSITE-ProRule" id="PRU00339"/>
    </source>
</evidence>
<dbReference type="Proteomes" id="UP000216498">
    <property type="component" value="Unassembled WGS sequence"/>
</dbReference>
<organism evidence="5 6">
    <name type="scientific">Virgibacillus indicus</name>
    <dbReference type="NCBI Taxonomy" id="2024554"/>
    <lineage>
        <taxon>Bacteria</taxon>
        <taxon>Bacillati</taxon>
        <taxon>Bacillota</taxon>
        <taxon>Bacilli</taxon>
        <taxon>Bacillales</taxon>
        <taxon>Bacillaceae</taxon>
        <taxon>Virgibacillus</taxon>
    </lineage>
</organism>
<name>A0A265NEM7_9BACI</name>
<evidence type="ECO:0000259" key="4">
    <source>
        <dbReference type="Pfam" id="PF13240"/>
    </source>
</evidence>
<proteinExistence type="predicted"/>
<reference evidence="5 6" key="1">
    <citation type="submission" date="2017-08" db="EMBL/GenBank/DDBJ databases">
        <title>Virgibacillus indicus sp. nov. and Virgibacillus profoundi sp. nov, two moderately halophilic bacteria isolated from marine sediment by using the Microfluidic Streak Plate.</title>
        <authorList>
            <person name="Xu B."/>
            <person name="Hu B."/>
            <person name="Wang J."/>
            <person name="Zhu Y."/>
            <person name="Huang L."/>
            <person name="Du W."/>
            <person name="Huang Y."/>
        </authorList>
    </citation>
    <scope>NUCLEOTIDE SEQUENCE [LARGE SCALE GENOMIC DNA]</scope>
    <source>
        <strain evidence="5 6">IO3-P2-C2</strain>
    </source>
</reference>
<keyword evidence="3" id="KW-0812">Transmembrane</keyword>
<dbReference type="SMART" id="SM00028">
    <property type="entry name" value="TPR"/>
    <property type="match status" value="2"/>
</dbReference>
<dbReference type="EMBL" id="NPMS01000001">
    <property type="protein sequence ID" value="OZU90488.1"/>
    <property type="molecule type" value="Genomic_DNA"/>
</dbReference>
<keyword evidence="2" id="KW-0175">Coiled coil</keyword>
<evidence type="ECO:0000256" key="3">
    <source>
        <dbReference type="SAM" id="Phobius"/>
    </source>
</evidence>
<keyword evidence="6" id="KW-1185">Reference proteome</keyword>
<keyword evidence="3" id="KW-0472">Membrane</keyword>
<dbReference type="RefSeq" id="WP_094884081.1">
    <property type="nucleotide sequence ID" value="NZ_NPMS01000001.1"/>
</dbReference>
<dbReference type="Gene3D" id="1.25.40.10">
    <property type="entry name" value="Tetratricopeptide repeat domain"/>
    <property type="match status" value="1"/>
</dbReference>
<gene>
    <name evidence="5" type="ORF">CIL03_04900</name>
</gene>
<evidence type="ECO:0000256" key="2">
    <source>
        <dbReference type="SAM" id="Coils"/>
    </source>
</evidence>
<feature type="repeat" description="TPR" evidence="1">
    <location>
        <begin position="71"/>
        <end position="104"/>
    </location>
</feature>
<comment type="caution">
    <text evidence="5">The sequence shown here is derived from an EMBL/GenBank/DDBJ whole genome shotgun (WGS) entry which is preliminary data.</text>
</comment>
<keyword evidence="3" id="KW-1133">Transmembrane helix</keyword>
<dbReference type="InterPro" id="IPR019734">
    <property type="entry name" value="TPR_rpt"/>
</dbReference>
<feature type="transmembrane region" description="Helical" evidence="3">
    <location>
        <begin position="42"/>
        <end position="63"/>
    </location>
</feature>
<dbReference type="AlphaFoldDB" id="A0A265NEM7"/>
<evidence type="ECO:0000313" key="6">
    <source>
        <dbReference type="Proteomes" id="UP000216498"/>
    </source>
</evidence>
<dbReference type="SUPFAM" id="SSF48452">
    <property type="entry name" value="TPR-like"/>
    <property type="match status" value="1"/>
</dbReference>
<dbReference type="InterPro" id="IPR011990">
    <property type="entry name" value="TPR-like_helical_dom_sf"/>
</dbReference>
<protein>
    <submittedName>
        <fullName evidence="5">Zinc ribbon domain-containing protein</fullName>
    </submittedName>
</protein>
<keyword evidence="1" id="KW-0802">TPR repeat</keyword>
<feature type="coiled-coil region" evidence="2">
    <location>
        <begin position="136"/>
        <end position="163"/>
    </location>
</feature>
<dbReference type="PROSITE" id="PS50005">
    <property type="entry name" value="TPR"/>
    <property type="match status" value="1"/>
</dbReference>
<sequence>MLHCPYCGTIIKEDEKFCIKCGRQLPDDINERISKKKYKNKWWYVPAALVLLMITVTGSYFLVLENRTADAKSLYEQGEKYILNGDYEQARDSFAKALDNKSNFSNAATSLNFADKALSIEASLKEAGTFLEEKDYQQALSLIKDAESELKNFNGSAVNLIIEDISAKRDSIKIEQLLDTLEHKPNIDDLKILLWEAESIKNEEAENITSEIRNQIIDYSYSKASEQLKNKQFSDALIIVEDGLKYAPNAEKLQSLKTTIDKEQVAFETAQEQRIEQAITTAAEEQQLNETDAIELVSVNIENDQQGKLAVKGEVKSVATIPINSILIEYSLMTKNGTEVLSNEVYVYPDKLFPEESGNFEFTHFDLDEQGKNLDVEVNKITWYTE</sequence>
<evidence type="ECO:0000313" key="5">
    <source>
        <dbReference type="EMBL" id="OZU90488.1"/>
    </source>
</evidence>
<dbReference type="OrthoDB" id="1822804at2"/>
<dbReference type="Pfam" id="PF13240">
    <property type="entry name" value="Zn_Ribbon_1"/>
    <property type="match status" value="1"/>
</dbReference>
<dbReference type="InterPro" id="IPR026870">
    <property type="entry name" value="Zinc_ribbon_dom"/>
</dbReference>
<accession>A0A265NEM7</accession>
<feature type="domain" description="Zinc-ribbon" evidence="4">
    <location>
        <begin position="3"/>
        <end position="25"/>
    </location>
</feature>